<dbReference type="EMBL" id="JACHJY010000007">
    <property type="protein sequence ID" value="MBB4983892.1"/>
    <property type="molecule type" value="Genomic_DNA"/>
</dbReference>
<evidence type="ECO:0000313" key="4">
    <source>
        <dbReference type="EMBL" id="MBB4983892.1"/>
    </source>
</evidence>
<dbReference type="InterPro" id="IPR011992">
    <property type="entry name" value="EF-hand-dom_pair"/>
</dbReference>
<evidence type="ECO:0000256" key="2">
    <source>
        <dbReference type="ARBA" id="ARBA00022737"/>
    </source>
</evidence>
<evidence type="ECO:0000256" key="1">
    <source>
        <dbReference type="ARBA" id="ARBA00022723"/>
    </source>
</evidence>
<dbReference type="PROSITE" id="PS50222">
    <property type="entry name" value="EF_HAND_2"/>
    <property type="match status" value="2"/>
</dbReference>
<dbReference type="Pfam" id="PF13499">
    <property type="entry name" value="EF-hand_7"/>
    <property type="match status" value="1"/>
</dbReference>
<dbReference type="RefSeq" id="WP_184931671.1">
    <property type="nucleotide sequence ID" value="NZ_JACHJY010000007.1"/>
</dbReference>
<protein>
    <recommendedName>
        <fullName evidence="3">EF-hand domain-containing protein</fullName>
    </recommendedName>
</protein>
<sequence>MALPRTELRTAPADPATPKARIYAMLDTDGDGVASRHDYFVRIDRAQRATGRSDDDPLVVAARATGERAWAAMDANGDGVMTYEEYIAWVDAEKFDNICQYALGALFDLADADGDGALDRSQFTMLRQALGNRADNADAAFDALDDDRDGRVSRAEYLASIRAYVTGDDSPMGAALY</sequence>
<organism evidence="4 5">
    <name type="scientific">Streptomyces nymphaeiformis</name>
    <dbReference type="NCBI Taxonomy" id="2663842"/>
    <lineage>
        <taxon>Bacteria</taxon>
        <taxon>Bacillati</taxon>
        <taxon>Actinomycetota</taxon>
        <taxon>Actinomycetes</taxon>
        <taxon>Kitasatosporales</taxon>
        <taxon>Streptomycetaceae</taxon>
        <taxon>Streptomyces</taxon>
    </lineage>
</organism>
<keyword evidence="5" id="KW-1185">Reference proteome</keyword>
<evidence type="ECO:0000259" key="3">
    <source>
        <dbReference type="PROSITE" id="PS50222"/>
    </source>
</evidence>
<dbReference type="SMART" id="SM00054">
    <property type="entry name" value="EFh"/>
    <property type="match status" value="3"/>
</dbReference>
<accession>A0A7W7U4A2</accession>
<dbReference type="PROSITE" id="PS00018">
    <property type="entry name" value="EF_HAND_1"/>
    <property type="match status" value="2"/>
</dbReference>
<dbReference type="InterPro" id="IPR018247">
    <property type="entry name" value="EF_Hand_1_Ca_BS"/>
</dbReference>
<dbReference type="AlphaFoldDB" id="A0A7W7U4A2"/>
<dbReference type="GO" id="GO:0005509">
    <property type="term" value="F:calcium ion binding"/>
    <property type="evidence" value="ECO:0007669"/>
    <property type="project" value="InterPro"/>
</dbReference>
<feature type="domain" description="EF-hand" evidence="3">
    <location>
        <begin position="132"/>
        <end position="167"/>
    </location>
</feature>
<comment type="caution">
    <text evidence="4">The sequence shown here is derived from an EMBL/GenBank/DDBJ whole genome shotgun (WGS) entry which is preliminary data.</text>
</comment>
<dbReference type="InterPro" id="IPR002048">
    <property type="entry name" value="EF_hand_dom"/>
</dbReference>
<dbReference type="SUPFAM" id="SSF47473">
    <property type="entry name" value="EF-hand"/>
    <property type="match status" value="1"/>
</dbReference>
<dbReference type="Proteomes" id="UP000582643">
    <property type="component" value="Unassembled WGS sequence"/>
</dbReference>
<name>A0A7W7U4A2_9ACTN</name>
<feature type="domain" description="EF-hand" evidence="3">
    <location>
        <begin position="61"/>
        <end position="96"/>
    </location>
</feature>
<keyword evidence="1" id="KW-0479">Metal-binding</keyword>
<reference evidence="4 5" key="1">
    <citation type="submission" date="2020-08" db="EMBL/GenBank/DDBJ databases">
        <title>Genomic Encyclopedia of Type Strains, Phase III (KMG-III): the genomes of soil and plant-associated and newly described type strains.</title>
        <authorList>
            <person name="Whitman W."/>
        </authorList>
    </citation>
    <scope>NUCLEOTIDE SEQUENCE [LARGE SCALE GENOMIC DNA]</scope>
    <source>
        <strain evidence="4 5">SFB5A</strain>
    </source>
</reference>
<dbReference type="PANTHER" id="PTHR10827:SF98">
    <property type="entry name" value="45 KDA CALCIUM-BINDING PROTEIN"/>
    <property type="match status" value="1"/>
</dbReference>
<proteinExistence type="predicted"/>
<evidence type="ECO:0000313" key="5">
    <source>
        <dbReference type="Proteomes" id="UP000582643"/>
    </source>
</evidence>
<dbReference type="Gene3D" id="1.10.238.10">
    <property type="entry name" value="EF-hand"/>
    <property type="match status" value="1"/>
</dbReference>
<keyword evidence="2" id="KW-0677">Repeat</keyword>
<gene>
    <name evidence="4" type="ORF">GGE06_004838</name>
</gene>
<dbReference type="PANTHER" id="PTHR10827">
    <property type="entry name" value="RETICULOCALBIN"/>
    <property type="match status" value="1"/>
</dbReference>